<reference evidence="1 2" key="1">
    <citation type="journal article" date="2019" name="Nat. Ecol. Evol.">
        <title>Megaphylogeny resolves global patterns of mushroom evolution.</title>
        <authorList>
            <person name="Varga T."/>
            <person name="Krizsan K."/>
            <person name="Foldi C."/>
            <person name="Dima B."/>
            <person name="Sanchez-Garcia M."/>
            <person name="Sanchez-Ramirez S."/>
            <person name="Szollosi G.J."/>
            <person name="Szarkandi J.G."/>
            <person name="Papp V."/>
            <person name="Albert L."/>
            <person name="Andreopoulos W."/>
            <person name="Angelini C."/>
            <person name="Antonin V."/>
            <person name="Barry K.W."/>
            <person name="Bougher N.L."/>
            <person name="Buchanan P."/>
            <person name="Buyck B."/>
            <person name="Bense V."/>
            <person name="Catcheside P."/>
            <person name="Chovatia M."/>
            <person name="Cooper J."/>
            <person name="Damon W."/>
            <person name="Desjardin D."/>
            <person name="Finy P."/>
            <person name="Geml J."/>
            <person name="Haridas S."/>
            <person name="Hughes K."/>
            <person name="Justo A."/>
            <person name="Karasinski D."/>
            <person name="Kautmanova I."/>
            <person name="Kiss B."/>
            <person name="Kocsube S."/>
            <person name="Kotiranta H."/>
            <person name="LaButti K.M."/>
            <person name="Lechner B.E."/>
            <person name="Liimatainen K."/>
            <person name="Lipzen A."/>
            <person name="Lukacs Z."/>
            <person name="Mihaltcheva S."/>
            <person name="Morgado L.N."/>
            <person name="Niskanen T."/>
            <person name="Noordeloos M.E."/>
            <person name="Ohm R.A."/>
            <person name="Ortiz-Santana B."/>
            <person name="Ovrebo C."/>
            <person name="Racz N."/>
            <person name="Riley R."/>
            <person name="Savchenko A."/>
            <person name="Shiryaev A."/>
            <person name="Soop K."/>
            <person name="Spirin V."/>
            <person name="Szebenyi C."/>
            <person name="Tomsovsky M."/>
            <person name="Tulloss R.E."/>
            <person name="Uehling J."/>
            <person name="Grigoriev I.V."/>
            <person name="Vagvolgyi C."/>
            <person name="Papp T."/>
            <person name="Martin F.M."/>
            <person name="Miettinen O."/>
            <person name="Hibbett D.S."/>
            <person name="Nagy L.G."/>
        </authorList>
    </citation>
    <scope>NUCLEOTIDE SEQUENCE [LARGE SCALE GENOMIC DNA]</scope>
    <source>
        <strain evidence="1 2">NL-1719</strain>
    </source>
</reference>
<gene>
    <name evidence="1" type="ORF">BDN72DRAFT_956320</name>
</gene>
<evidence type="ECO:0000313" key="1">
    <source>
        <dbReference type="EMBL" id="TFK73765.1"/>
    </source>
</evidence>
<dbReference type="EMBL" id="ML208273">
    <property type="protein sequence ID" value="TFK73765.1"/>
    <property type="molecule type" value="Genomic_DNA"/>
</dbReference>
<evidence type="ECO:0000313" key="2">
    <source>
        <dbReference type="Proteomes" id="UP000308600"/>
    </source>
</evidence>
<protein>
    <submittedName>
        <fullName evidence="1">Uncharacterized protein</fullName>
    </submittedName>
</protein>
<accession>A0ACD3B6K8</accession>
<proteinExistence type="predicted"/>
<sequence length="3096" mass="348898">MSSPRDMNEVIDKLGSDKVKDRTEALNGIRTAFASDNVVAQFYLVRSGEGRDRTTHADPKVWTRVFKALCRTVQIELEAYGKGSSGKSKSTSSSTSAAVISRLEGASGTLRWLIEKTVAYMNYALVKFLIKHLLGCMVDTKHRGQLLKPVALNCLKALKALLSFQPHSDHLSDDLWAEIVEKGFNCILGYSLNASLTLDIEDQELSEEDTEMAVDEEEEAVGSVSSPTSPVGKKRRRRDSDGATPKPSQSRTAKADSKPKVRRRGLIQVQAEQVEFASILALLLQSSSAPLLAGDSEGIPYSSAILARLAKFLELYPGDTSMHDDYLSALSSTLSNLSLNRQQDVRKFARTAWGGLVNLWGTRNKRMKENLTVVLRMLFPFVTSEVDRTLASTSFDYAQAIGRLYDLLNGEAENRWGVEPLTLEAIRLEAVPLPWSASSSTQDKRQEVFVASTFRAGRTFNANNALTWALLELQADCAAELYKYSESVQSTITDATDTKGKRRRTRENPIEALLRSITGATLPQVKVYHLQILLFFIDRHWAILHDGLQHEIVRSLLQALTVDDGPIQSWMLLCLAAIAYVEVLTAPPSNKPPLPDSQRSLLLLDLPQNETFDWDSLWTHSIRRVNLPTVCRAASHAAHILIMNWDSRAETCSRSPLSTQKVLSEIETLAKDLDVQGPTYPYDSVCALLSQCLRVANQDVRLFRMRLEDKVLNWLIASWRVLDISADKAMLLTLQDALTLLENICGFSFRNTLESKLSLPECYLVDAMKEERSTAVIRDFVLNAKLPSFNARPPTTDSLSQPLGKGAPNDSMLAEALIQTEKRSDLLPPRARESRLSKFLLNSLEALITASEQYRDGDTLPNAETAHRYLDIAVIALCFDSLVMSNGYQSTKRVFQCACKVIVRVTGWLLNSKWTLEEKGFVLEGLEPLVAISEDRRDESWEAMVSPETGSGIRLQTLRKLIGTSKQAGESDLLEKRRSQLRTLWQHPEAANNFAEVGKTFRKLLHKLLGVVESDPNESRGDERDGFGEIRTSTQDAHKQPQDSATFRSILQLCTGFLTAGPFLQFSGEPSRDPDLVNVIVECSDSRQEQFLIFGPIFLHQVRQRILGLSPDQLSDVIQCFESILGSYTYGRNETFFLLLVHFLEATMSMWLSDNCEEDIGVRIQAIFSHLLSTIRKKRNTLSWKVKNRVAQFFTHLLVNFPEMDQKFVAESQEDDLDFSPRIAVLSMGGDDDIRVRFRVAVTNAGLLAVSDKFGMDSGDMYGEVKRYHVLELENCEFIVTHILSLGNMMVVSSAVHRGAYWHLLEICCHTKAYIPHIKATFDAVSKRLGLDSLASLSKLYVAQLAYSIQALRQASPDMDFDLLQFPPDLLGFNIIDYAKELFHHVTPINALFLDLKRVGDHAKIIRKTLQEGVDECFGAIVGYYTPFLYEKAPDASKADIEERLMAITKSESTNDLRSRISKNVDGIVVAILKTIGDQNTPDVSPVVTALEASGSSPRSIEIYQALTRYRKQENMRPHHPNLPAFGTELVLKALSWFRQYIPSSDTKPVSYHVLHELFASVQRSPLVNEQMRMVNGIAIWIALHYRDFDDATLLHTLVHGAASLLGQLDLVRSAQSILEWAFSCYAGSKRDQDSGLADVLIHICCLAHDYRTNGQDYELGLELEQWIDEKTYQLSKTGEIRPQITSALLAWAHPPSRKLARLMENRASEDSSTVLADHRVGLNKFRLVKRVRDNASAKDYPTSQWAKLDFWRLKEYIPPMDQLQAEDADAFAGLLILNRGFIDSYGQDQPTAASRARLRRGTKKSIKRFKEPWADPRESTVLSLLAILEEGDLTRAHTAYQTLRLIMSVPSQKIAIPPEWPTAYRNELSYLERFSRTSRRPVKKSIKELSSEAYLTASSDFPAWIAMTTTLFSDCLSAQDPFWAQLRPILESDTALAEEMLPYLVQTLLQTPNNPPSSDPTPAACLSKYFSAILSSKETSVFCLRSIVDVVLHMRNCIPATADRLAYDKWLKIDFTLLAKSAIQCGAYTTALLFLELAKEYSPPERLDQVAIENALYEIYTHIDEPDGFYGIQTQDLHRFLIKRFHHEKQWEKAFQFHGAALEVRQNQSKEAEGLLQAFHSFGFDRLAMESLQTSSTSIASSNLSYTLGWRTDTWDLPESNINSPGASVYVALRAVHREVDPRRIDQAVQISLLQSISRLRSIGPENLAEIREVAQDIMCLYQAMQFREERLQKSISSRDPGFSVWQEFTTIDPTFEFTALEGIMATRISLIRSVQQQEERHFIGTLRTPFFDTLIEVEKECLLRLSSAAREANHVQIALNSVIRAQMLEKDPSFPVAEEFANVLWLQKEEKLAVQYLQALANDESSVPPERRATLLARLGSWTSEACLEQPTAISTKFFQPAVAALVENKSLETNLARATVYHQFAVFAERQYHAILKSPEMLRSRLYIERKQFEINVLRSHSGAPGVDTEMNKAVKLLNSDREMFVKQNQARDSFLRTALEMYSRCLEASDDFDDDGPIRLCSLWFANFEDKCIHQRNSSSNLSTSLERVPSRKFLFLAHQLSARLSAITNGPSADSQRCLQALILRMCKEHPFHSLYQVFSIQADQPNVGNIGPSSVSQRRQSSRHLGASSQTDRVNAAFNVFNQLQSDPNYQTRVLNVQKLCEACLDWAKFRIKEKPEFTKKPMYHIPEGRKIRDIKDLAVPVITAHTPVDNTLKYTDCVWIVRYESTFRTAGGVNLPKISVCRGTDGREYTQLFKGEGNDDMRQDAVMEQVFELVNRILRKDRETSRRELQVRGYSVVPLGSQAGLLEFVGNTTPLNSWLTKAHEVYRPQDLRLDKLRHTFKTNQQEYKSDRETCAQKYLELKKKFRPVMRHYFTEKHKNPIAWFAMRLSYTRSVATTSIVGHILGLGDRHISNILLDGVTGEVVHIDLGIAFDQGKLLPVPELVPFRMTDDIVDGMGTSGTQGVFQRCAEETLRVMRQGSEVIMTVLEVFKHDPLHSWTASELKIKRVQSPATGSLDNVTNEVAKFGMGGIGIDMSSGSAEEAADRALSGVARKLDKALSVEYTVNQLIAEARDPGNLSVIFYGWSPWC</sequence>
<keyword evidence="2" id="KW-1185">Reference proteome</keyword>
<organism evidence="1 2">
    <name type="scientific">Pluteus cervinus</name>
    <dbReference type="NCBI Taxonomy" id="181527"/>
    <lineage>
        <taxon>Eukaryota</taxon>
        <taxon>Fungi</taxon>
        <taxon>Dikarya</taxon>
        <taxon>Basidiomycota</taxon>
        <taxon>Agaricomycotina</taxon>
        <taxon>Agaricomycetes</taxon>
        <taxon>Agaricomycetidae</taxon>
        <taxon>Agaricales</taxon>
        <taxon>Pluteineae</taxon>
        <taxon>Pluteaceae</taxon>
        <taxon>Pluteus</taxon>
    </lineage>
</organism>
<name>A0ACD3B6K8_9AGAR</name>
<dbReference type="Proteomes" id="UP000308600">
    <property type="component" value="Unassembled WGS sequence"/>
</dbReference>